<proteinExistence type="predicted"/>
<name>A0A1L9V9I6_ASPGL</name>
<evidence type="ECO:0000313" key="2">
    <source>
        <dbReference type="EMBL" id="OJJ80553.1"/>
    </source>
</evidence>
<dbReference type="AlphaFoldDB" id="A0A1L9V9I6"/>
<evidence type="ECO:0000313" key="3">
    <source>
        <dbReference type="Proteomes" id="UP000184300"/>
    </source>
</evidence>
<dbReference type="OrthoDB" id="5308969at2759"/>
<gene>
    <name evidence="2" type="ORF">ASPGLDRAFT_69343</name>
</gene>
<reference evidence="3" key="1">
    <citation type="journal article" date="2017" name="Genome Biol.">
        <title>Comparative genomics reveals high biological diversity and specific adaptations in the industrially and medically important fungal genus Aspergillus.</title>
        <authorList>
            <person name="de Vries R.P."/>
            <person name="Riley R."/>
            <person name="Wiebenga A."/>
            <person name="Aguilar-Osorio G."/>
            <person name="Amillis S."/>
            <person name="Uchima C.A."/>
            <person name="Anderluh G."/>
            <person name="Asadollahi M."/>
            <person name="Askin M."/>
            <person name="Barry K."/>
            <person name="Battaglia E."/>
            <person name="Bayram O."/>
            <person name="Benocci T."/>
            <person name="Braus-Stromeyer S.A."/>
            <person name="Caldana C."/>
            <person name="Canovas D."/>
            <person name="Cerqueira G.C."/>
            <person name="Chen F."/>
            <person name="Chen W."/>
            <person name="Choi C."/>
            <person name="Clum A."/>
            <person name="Dos Santos R.A."/>
            <person name="Damasio A.R."/>
            <person name="Diallinas G."/>
            <person name="Emri T."/>
            <person name="Fekete E."/>
            <person name="Flipphi M."/>
            <person name="Freyberg S."/>
            <person name="Gallo A."/>
            <person name="Gournas C."/>
            <person name="Habgood R."/>
            <person name="Hainaut M."/>
            <person name="Harispe M.L."/>
            <person name="Henrissat B."/>
            <person name="Hilden K.S."/>
            <person name="Hope R."/>
            <person name="Hossain A."/>
            <person name="Karabika E."/>
            <person name="Karaffa L."/>
            <person name="Karanyi Z."/>
            <person name="Krasevec N."/>
            <person name="Kuo A."/>
            <person name="Kusch H."/>
            <person name="LaButti K."/>
            <person name="Lagendijk E.L."/>
            <person name="Lapidus A."/>
            <person name="Levasseur A."/>
            <person name="Lindquist E."/>
            <person name="Lipzen A."/>
            <person name="Logrieco A.F."/>
            <person name="MacCabe A."/>
            <person name="Maekelae M.R."/>
            <person name="Malavazi I."/>
            <person name="Melin P."/>
            <person name="Meyer V."/>
            <person name="Mielnichuk N."/>
            <person name="Miskei M."/>
            <person name="Molnar A.P."/>
            <person name="Mule G."/>
            <person name="Ngan C.Y."/>
            <person name="Orejas M."/>
            <person name="Orosz E."/>
            <person name="Ouedraogo J.P."/>
            <person name="Overkamp K.M."/>
            <person name="Park H.-S."/>
            <person name="Perrone G."/>
            <person name="Piumi F."/>
            <person name="Punt P.J."/>
            <person name="Ram A.F."/>
            <person name="Ramon A."/>
            <person name="Rauscher S."/>
            <person name="Record E."/>
            <person name="Riano-Pachon D.M."/>
            <person name="Robert V."/>
            <person name="Roehrig J."/>
            <person name="Ruller R."/>
            <person name="Salamov A."/>
            <person name="Salih N.S."/>
            <person name="Samson R.A."/>
            <person name="Sandor E."/>
            <person name="Sanguinetti M."/>
            <person name="Schuetze T."/>
            <person name="Sepcic K."/>
            <person name="Shelest E."/>
            <person name="Sherlock G."/>
            <person name="Sophianopoulou V."/>
            <person name="Squina F.M."/>
            <person name="Sun H."/>
            <person name="Susca A."/>
            <person name="Todd R.B."/>
            <person name="Tsang A."/>
            <person name="Unkles S.E."/>
            <person name="van de Wiele N."/>
            <person name="van Rossen-Uffink D."/>
            <person name="Oliveira J.V."/>
            <person name="Vesth T.C."/>
            <person name="Visser J."/>
            <person name="Yu J.-H."/>
            <person name="Zhou M."/>
            <person name="Andersen M.R."/>
            <person name="Archer D.B."/>
            <person name="Baker S.E."/>
            <person name="Benoit I."/>
            <person name="Brakhage A.A."/>
            <person name="Braus G.H."/>
            <person name="Fischer R."/>
            <person name="Frisvad J.C."/>
            <person name="Goldman G.H."/>
            <person name="Houbraken J."/>
            <person name="Oakley B."/>
            <person name="Pocsi I."/>
            <person name="Scazzocchio C."/>
            <person name="Seiboth B."/>
            <person name="vanKuyk P.A."/>
            <person name="Wortman J."/>
            <person name="Dyer P.S."/>
            <person name="Grigoriev I.V."/>
        </authorList>
    </citation>
    <scope>NUCLEOTIDE SEQUENCE [LARGE SCALE GENOMIC DNA]</scope>
    <source>
        <strain evidence="3">CBS 516.65</strain>
    </source>
</reference>
<sequence length="389" mass="43875">MSEVTATAAQRLVALLTEVEPENQPPWHSPVDLDDPVQNRLSIVLDALARILVSSPRHEVIAVGYQTNHERATAPQESSVSDDEFERTPPPVVHEKTLPKDLRERISKLRVSIYVFSFEKFGQRLENRTEAPHGYRVLQSFVEGLTGDDEAANHLRSVNRILDWITRVLNKNSGKIPPERMLVFVDAVDRIRATADKLFKIPYQPSPAFPPLERFLRKLSSVSGATSILLMYAYSPRLYKRYLGRLTEHWNTIVEAVVKDSGASSVLGGIRTKPSSSISRRFRRKVKVAVHCECPALHIISSTALLGPAVGYIGVSKLSFLACWLFLQSMRCAGYNFNTRGCRSKAYFPWKCPDLEMRAAGLPTEKKAAILDSFCRTLKESYVRRLHDN</sequence>
<dbReference type="GeneID" id="34465616"/>
<dbReference type="RefSeq" id="XP_022397251.1">
    <property type="nucleotide sequence ID" value="XM_022549356.1"/>
</dbReference>
<dbReference type="InterPro" id="IPR027796">
    <property type="entry name" value="OTT_1508_deam-like"/>
</dbReference>
<accession>A0A1L9V9I6</accession>
<dbReference type="VEuPathDB" id="FungiDB:ASPGLDRAFT_69343"/>
<dbReference type="Proteomes" id="UP000184300">
    <property type="component" value="Unassembled WGS sequence"/>
</dbReference>
<feature type="region of interest" description="Disordered" evidence="1">
    <location>
        <begin position="68"/>
        <end position="91"/>
    </location>
</feature>
<dbReference type="STRING" id="1160497.A0A1L9V9I6"/>
<dbReference type="Pfam" id="PF14441">
    <property type="entry name" value="OTT_1508_deam"/>
    <property type="match status" value="1"/>
</dbReference>
<organism evidence="2 3">
    <name type="scientific">Aspergillus glaucus CBS 516.65</name>
    <dbReference type="NCBI Taxonomy" id="1160497"/>
    <lineage>
        <taxon>Eukaryota</taxon>
        <taxon>Fungi</taxon>
        <taxon>Dikarya</taxon>
        <taxon>Ascomycota</taxon>
        <taxon>Pezizomycotina</taxon>
        <taxon>Eurotiomycetes</taxon>
        <taxon>Eurotiomycetidae</taxon>
        <taxon>Eurotiales</taxon>
        <taxon>Aspergillaceae</taxon>
        <taxon>Aspergillus</taxon>
        <taxon>Aspergillus subgen. Aspergillus</taxon>
    </lineage>
</organism>
<protein>
    <submittedName>
        <fullName evidence="2">Uncharacterized protein</fullName>
    </submittedName>
</protein>
<evidence type="ECO:0000256" key="1">
    <source>
        <dbReference type="SAM" id="MobiDB-lite"/>
    </source>
</evidence>
<keyword evidence="3" id="KW-1185">Reference proteome</keyword>
<dbReference type="EMBL" id="KV878910">
    <property type="protein sequence ID" value="OJJ80553.1"/>
    <property type="molecule type" value="Genomic_DNA"/>
</dbReference>